<sequence length="577" mass="59933">MLQARRAVVRSLSFVAATAVVTGSLAACSEDDTEQAPSIGYAIDNTITTYNGNTTAGAVSGTMAALSRVLPGFTFTGPVGAPVSDTDIGTAAQLPGEALTVSYTLNPSSVYSDGVPLTCDDLVLTWAASSGRFTKTVDGADVPMFDVANTLGYSDIDRVQCQPGAKDATVVFKPGRAFTEWRSLFGATALMPSHIAMQHAGVPDLVSAVNSDDTEALTKIADFWNTGWNMTPGQLDTSVLPSSGPYRVEDYTEDGGLVLVANERWWGNAPATDRIVVWPRGVDLTKDAVDQSIEVIDVGSGSAGDLSALSGFTSEQIPSRSIEQFILSTSGVLGDEAARRAFGHCVPRSTLFDQYGSTPDAPAVGVGSGTVDSRLVVPDSLVYSDAAATDGNRYSAADVAATKVSLSEAGLDALTVRVGYLAPDPVRSQIVADVKAACEPAGVTIEDVSSPDFTPDALRTGGVDAVLAGTAGQAGAAGMADMIDARGALRSGNSSNFGGYGNARVDQIIDQLDTDPAIAAQLGLSVEAENILWTQVPTIPLFNQVRTVAVAQGMSAVVANPTRSASGWNMDRWVLRR</sequence>
<dbReference type="EMBL" id="VNIQ01000007">
    <property type="protein sequence ID" value="TYQ01606.1"/>
    <property type="molecule type" value="Genomic_DNA"/>
</dbReference>
<dbReference type="Gene3D" id="3.40.190.10">
    <property type="entry name" value="Periplasmic binding protein-like II"/>
    <property type="match status" value="1"/>
</dbReference>
<feature type="domain" description="Solute-binding protein family 5" evidence="1">
    <location>
        <begin position="98"/>
        <end position="473"/>
    </location>
</feature>
<protein>
    <submittedName>
        <fullName evidence="2">Peptide/nickel transport system substrate-binding protein</fullName>
    </submittedName>
</protein>
<dbReference type="Pfam" id="PF00496">
    <property type="entry name" value="SBP_bac_5"/>
    <property type="match status" value="1"/>
</dbReference>
<dbReference type="Gene3D" id="3.10.105.10">
    <property type="entry name" value="Dipeptide-binding Protein, Domain 3"/>
    <property type="match status" value="1"/>
</dbReference>
<dbReference type="GO" id="GO:0015833">
    <property type="term" value="P:peptide transport"/>
    <property type="evidence" value="ECO:0007669"/>
    <property type="project" value="TreeGrafter"/>
</dbReference>
<dbReference type="Gene3D" id="3.90.76.10">
    <property type="entry name" value="Dipeptide-binding Protein, Domain 1"/>
    <property type="match status" value="1"/>
</dbReference>
<dbReference type="PANTHER" id="PTHR30290">
    <property type="entry name" value="PERIPLASMIC BINDING COMPONENT OF ABC TRANSPORTER"/>
    <property type="match status" value="1"/>
</dbReference>
<dbReference type="PROSITE" id="PS51257">
    <property type="entry name" value="PROKAR_LIPOPROTEIN"/>
    <property type="match status" value="1"/>
</dbReference>
<dbReference type="InterPro" id="IPR039424">
    <property type="entry name" value="SBP_5"/>
</dbReference>
<dbReference type="GO" id="GO:1904680">
    <property type="term" value="F:peptide transmembrane transporter activity"/>
    <property type="evidence" value="ECO:0007669"/>
    <property type="project" value="TreeGrafter"/>
</dbReference>
<evidence type="ECO:0000313" key="2">
    <source>
        <dbReference type="EMBL" id="TYQ01606.1"/>
    </source>
</evidence>
<comment type="caution">
    <text evidence="2">The sequence shown here is derived from an EMBL/GenBank/DDBJ whole genome shotgun (WGS) entry which is preliminary data.</text>
</comment>
<proteinExistence type="predicted"/>
<reference evidence="2" key="1">
    <citation type="submission" date="2019-07" db="EMBL/GenBank/DDBJ databases">
        <title>Genomic Encyclopedia of Type Strains, Phase IV (KMG-IV): sequencing the most valuable type-strain genomes for metagenomic binning, comparative biology and taxonomic classification.</title>
        <authorList>
            <person name="Goeker M."/>
        </authorList>
    </citation>
    <scope>NUCLEOTIDE SEQUENCE</scope>
    <source>
        <strain evidence="2">DSM 44596</strain>
    </source>
</reference>
<dbReference type="AlphaFoldDB" id="A0A652YJL2"/>
<accession>A0A652YJL2</accession>
<organism evidence="2">
    <name type="scientific">Nocardia globerula</name>
    <dbReference type="NCBI Taxonomy" id="1818"/>
    <lineage>
        <taxon>Bacteria</taxon>
        <taxon>Bacillati</taxon>
        <taxon>Actinomycetota</taxon>
        <taxon>Actinomycetes</taxon>
        <taxon>Mycobacteriales</taxon>
        <taxon>Nocardiaceae</taxon>
        <taxon>Nocardia</taxon>
    </lineage>
</organism>
<evidence type="ECO:0000259" key="1">
    <source>
        <dbReference type="Pfam" id="PF00496"/>
    </source>
</evidence>
<dbReference type="SUPFAM" id="SSF53850">
    <property type="entry name" value="Periplasmic binding protein-like II"/>
    <property type="match status" value="1"/>
</dbReference>
<dbReference type="PANTHER" id="PTHR30290:SF65">
    <property type="entry name" value="MONOACYL PHOSPHATIDYLINOSITOL TETRAMANNOSIDE-BINDING PROTEIN LPQW-RELATED"/>
    <property type="match status" value="1"/>
</dbReference>
<name>A0A652YJL2_NOCGL</name>
<dbReference type="InterPro" id="IPR000914">
    <property type="entry name" value="SBP_5_dom"/>
</dbReference>
<gene>
    <name evidence="2" type="ORF">FNL38_10721</name>
</gene>